<dbReference type="Gene3D" id="3.20.20.70">
    <property type="entry name" value="Aldolase class I"/>
    <property type="match status" value="1"/>
</dbReference>
<keyword evidence="2" id="KW-0560">Oxidoreductase</keyword>
<protein>
    <submittedName>
        <fullName evidence="4">NADH:flavin oxidoreductase</fullName>
    </submittedName>
</protein>
<organism evidence="4 5">
    <name type="scientific">Candidatus Propionivibrio aalborgensis</name>
    <dbReference type="NCBI Taxonomy" id="1860101"/>
    <lineage>
        <taxon>Bacteria</taxon>
        <taxon>Pseudomonadati</taxon>
        <taxon>Pseudomonadota</taxon>
        <taxon>Betaproteobacteria</taxon>
        <taxon>Rhodocyclales</taxon>
        <taxon>Rhodocyclaceae</taxon>
        <taxon>Propionivibrio</taxon>
    </lineage>
</organism>
<feature type="domain" description="NADH:flavin oxidoreductase/NADH oxidase N-terminal" evidence="3">
    <location>
        <begin position="8"/>
        <end position="258"/>
    </location>
</feature>
<evidence type="ECO:0000256" key="1">
    <source>
        <dbReference type="ARBA" id="ARBA00022630"/>
    </source>
</evidence>
<keyword evidence="1" id="KW-0285">Flavoprotein</keyword>
<dbReference type="InterPro" id="IPR001155">
    <property type="entry name" value="OxRdtase_FMN_N"/>
</dbReference>
<gene>
    <name evidence="4" type="ORF">PROAA_1980003</name>
</gene>
<dbReference type="PANTHER" id="PTHR43656">
    <property type="entry name" value="BINDING OXIDOREDUCTASE, PUTATIVE (AFU_ORTHOLOGUE AFUA_2G08260)-RELATED"/>
    <property type="match status" value="1"/>
</dbReference>
<dbReference type="InterPro" id="IPR013785">
    <property type="entry name" value="Aldolase_TIM"/>
</dbReference>
<proteinExistence type="predicted"/>
<dbReference type="PANTHER" id="PTHR43656:SF2">
    <property type="entry name" value="BINDING OXIDOREDUCTASE, PUTATIVE (AFU_ORTHOLOGUE AFUA_2G08260)-RELATED"/>
    <property type="match status" value="1"/>
</dbReference>
<sequence length="431" mass="47331">MSAQDSTLFSSLDIGQISLPGRLFKTATAETRGTEDGFATDAVTEFYVPIARGGTPLIITGNIYVSRDGKSAPLQLGADNDDKILALSKVVDAVHEQGAKFFAQLNHCGRQVIPPFAQSPEAFSPSNVKDLLTGTRPKALTVPQIQRLVGQFADAAVRCQRAGFDGVQLHAANGYLLSQFLTPYTNRRTDDYGGTIENRTRFIREIIRAIRARLGTDFPVIVKMNGSDSLPLRNGLKTGELVEAAVILQREGIDAVEISVGHYESGFPMVCGTFDLCLRNMLQGSMSYLPPLRRTLLRVFRPLVTLASNLLWKGRQGYNLDFTPQFKRQLTIPVICVGGFRTREAMEAAIRQGKCDAVSAGRAFIADPYLYRHMRDNKPGPRCVDCNACVGHLGAQPAECYHPIVKAEKDAMLARETNVIGERQPSQQAVW</sequence>
<evidence type="ECO:0000256" key="2">
    <source>
        <dbReference type="ARBA" id="ARBA00023002"/>
    </source>
</evidence>
<dbReference type="SUPFAM" id="SSF51395">
    <property type="entry name" value="FMN-linked oxidoreductases"/>
    <property type="match status" value="1"/>
</dbReference>
<dbReference type="Proteomes" id="UP000199600">
    <property type="component" value="Unassembled WGS sequence"/>
</dbReference>
<dbReference type="Pfam" id="PF00724">
    <property type="entry name" value="Oxidored_FMN"/>
    <property type="match status" value="1"/>
</dbReference>
<accession>A0A1A8XS90</accession>
<dbReference type="EMBL" id="FLQY01000110">
    <property type="protein sequence ID" value="SBT06808.1"/>
    <property type="molecule type" value="Genomic_DNA"/>
</dbReference>
<dbReference type="GO" id="GO:0010181">
    <property type="term" value="F:FMN binding"/>
    <property type="evidence" value="ECO:0007669"/>
    <property type="project" value="InterPro"/>
</dbReference>
<evidence type="ECO:0000313" key="4">
    <source>
        <dbReference type="EMBL" id="SBT06808.1"/>
    </source>
</evidence>
<name>A0A1A8XS90_9RHOO</name>
<dbReference type="RefSeq" id="WP_186410636.1">
    <property type="nucleotide sequence ID" value="NZ_FLQY01000110.1"/>
</dbReference>
<dbReference type="AlphaFoldDB" id="A0A1A8XS90"/>
<evidence type="ECO:0000313" key="5">
    <source>
        <dbReference type="Proteomes" id="UP000199600"/>
    </source>
</evidence>
<keyword evidence="5" id="KW-1185">Reference proteome</keyword>
<evidence type="ECO:0000259" key="3">
    <source>
        <dbReference type="Pfam" id="PF00724"/>
    </source>
</evidence>
<dbReference type="GO" id="GO:0016491">
    <property type="term" value="F:oxidoreductase activity"/>
    <property type="evidence" value="ECO:0007669"/>
    <property type="project" value="UniProtKB-KW"/>
</dbReference>
<dbReference type="CDD" id="cd02803">
    <property type="entry name" value="OYE_like_FMN_family"/>
    <property type="match status" value="1"/>
</dbReference>
<dbReference type="InterPro" id="IPR051799">
    <property type="entry name" value="NADH_flavin_oxidoreductase"/>
</dbReference>
<reference evidence="4 5" key="1">
    <citation type="submission" date="2016-06" db="EMBL/GenBank/DDBJ databases">
        <authorList>
            <person name="Kjaerup R.B."/>
            <person name="Dalgaard T.S."/>
            <person name="Juul-Madsen H.R."/>
        </authorList>
    </citation>
    <scope>NUCLEOTIDE SEQUENCE [LARGE SCALE GENOMIC DNA]</scope>
    <source>
        <strain evidence="4">2</strain>
    </source>
</reference>